<evidence type="ECO:0008006" key="4">
    <source>
        <dbReference type="Google" id="ProtNLM"/>
    </source>
</evidence>
<feature type="signal peptide" evidence="1">
    <location>
        <begin position="1"/>
        <end position="23"/>
    </location>
</feature>
<dbReference type="Proteomes" id="UP000422108">
    <property type="component" value="Chromosome"/>
</dbReference>
<proteinExistence type="predicted"/>
<evidence type="ECO:0000313" key="2">
    <source>
        <dbReference type="EMBL" id="BBO90726.1"/>
    </source>
</evidence>
<reference evidence="2 3" key="1">
    <citation type="submission" date="2019-11" db="EMBL/GenBank/DDBJ databases">
        <title>Comparative genomics of hydrocarbon-degrading Desulfosarcina strains.</title>
        <authorList>
            <person name="Watanabe M."/>
            <person name="Kojima H."/>
            <person name="Fukui M."/>
        </authorList>
    </citation>
    <scope>NUCLEOTIDE SEQUENCE [LARGE SCALE GENOMIC DNA]</scope>
    <source>
        <strain evidence="3">oXyS1</strain>
    </source>
</reference>
<dbReference type="AlphaFoldDB" id="A0A5K8ADW2"/>
<protein>
    <recommendedName>
        <fullName evidence="4">Transporter</fullName>
    </recommendedName>
</protein>
<evidence type="ECO:0000256" key="1">
    <source>
        <dbReference type="SAM" id="SignalP"/>
    </source>
</evidence>
<keyword evidence="1" id="KW-0732">Signal</keyword>
<dbReference type="EMBL" id="AP021879">
    <property type="protein sequence ID" value="BBO90726.1"/>
    <property type="molecule type" value="Genomic_DNA"/>
</dbReference>
<evidence type="ECO:0000313" key="3">
    <source>
        <dbReference type="Proteomes" id="UP000422108"/>
    </source>
</evidence>
<organism evidence="2 3">
    <name type="scientific">Desulfosarcina ovata subsp. ovata</name>
    <dbReference type="NCBI Taxonomy" id="2752305"/>
    <lineage>
        <taxon>Bacteria</taxon>
        <taxon>Pseudomonadati</taxon>
        <taxon>Thermodesulfobacteriota</taxon>
        <taxon>Desulfobacteria</taxon>
        <taxon>Desulfobacterales</taxon>
        <taxon>Desulfosarcinaceae</taxon>
        <taxon>Desulfosarcina</taxon>
    </lineage>
</organism>
<accession>A0A5K8ADW2</accession>
<dbReference type="RefSeq" id="WP_197743356.1">
    <property type="nucleotide sequence ID" value="NZ_AP021879.1"/>
</dbReference>
<gene>
    <name evidence="2" type="ORF">DSCOOX_39060</name>
</gene>
<feature type="chain" id="PRO_5024461223" description="Transporter" evidence="1">
    <location>
        <begin position="24"/>
        <end position="260"/>
    </location>
</feature>
<sequence length="260" mass="28462">MDKGKRFGAAVFCMMLVCMASWAAAEEQSLEQASNDPTASLLSVALTNQYSGDYHRLNGASGNVLQLRFTYPFQAFGLNNIFRATVPMVTESPSGKNGLSDVTVFDLVTFNEPWGRWGVGLVGLLPVATDEALGAEQFAIGPAAGFVARQSKLLYGVFSQNVFSVAGDDDREEVNASIVQPILNYSLPAKWSVGLSEMNLTYDWEKNDWTSLPLGLKVGKLVKISGHPVTFTFTGEYDFQDDYVGPEWTVNLTVKFLFPL</sequence>
<keyword evidence="3" id="KW-1185">Reference proteome</keyword>
<name>A0A5K8ADW2_9BACT</name>